<dbReference type="AlphaFoldDB" id="A0A699ZD54"/>
<keyword evidence="3" id="KW-1185">Reference proteome</keyword>
<dbReference type="EMBL" id="BLLF01001054">
    <property type="protein sequence ID" value="GFH16814.1"/>
    <property type="molecule type" value="Genomic_DNA"/>
</dbReference>
<sequence>MEGLGVPWKPVRSAKADQQLNPDVQLPSASAAKYQAYTSWNGDSAG</sequence>
<organism evidence="2 3">
    <name type="scientific">Haematococcus lacustris</name>
    <name type="common">Green alga</name>
    <name type="synonym">Haematococcus pluvialis</name>
    <dbReference type="NCBI Taxonomy" id="44745"/>
    <lineage>
        <taxon>Eukaryota</taxon>
        <taxon>Viridiplantae</taxon>
        <taxon>Chlorophyta</taxon>
        <taxon>core chlorophytes</taxon>
        <taxon>Chlorophyceae</taxon>
        <taxon>CS clade</taxon>
        <taxon>Chlamydomonadales</taxon>
        <taxon>Haematococcaceae</taxon>
        <taxon>Haematococcus</taxon>
    </lineage>
</organism>
<evidence type="ECO:0000313" key="2">
    <source>
        <dbReference type="EMBL" id="GFH16814.1"/>
    </source>
</evidence>
<accession>A0A699ZD54</accession>
<evidence type="ECO:0000313" key="3">
    <source>
        <dbReference type="Proteomes" id="UP000485058"/>
    </source>
</evidence>
<name>A0A699ZD54_HAELA</name>
<comment type="caution">
    <text evidence="2">The sequence shown here is derived from an EMBL/GenBank/DDBJ whole genome shotgun (WGS) entry which is preliminary data.</text>
</comment>
<protein>
    <submittedName>
        <fullName evidence="2">Uncharacterized protein</fullName>
    </submittedName>
</protein>
<gene>
    <name evidence="2" type="ORF">HaLaN_13311</name>
</gene>
<feature type="region of interest" description="Disordered" evidence="1">
    <location>
        <begin position="1"/>
        <end position="23"/>
    </location>
</feature>
<evidence type="ECO:0000256" key="1">
    <source>
        <dbReference type="SAM" id="MobiDB-lite"/>
    </source>
</evidence>
<reference evidence="2 3" key="1">
    <citation type="submission" date="2020-02" db="EMBL/GenBank/DDBJ databases">
        <title>Draft genome sequence of Haematococcus lacustris strain NIES-144.</title>
        <authorList>
            <person name="Morimoto D."/>
            <person name="Nakagawa S."/>
            <person name="Yoshida T."/>
            <person name="Sawayama S."/>
        </authorList>
    </citation>
    <scope>NUCLEOTIDE SEQUENCE [LARGE SCALE GENOMIC DNA]</scope>
    <source>
        <strain evidence="2 3">NIES-144</strain>
    </source>
</reference>
<proteinExistence type="predicted"/>
<dbReference type="Proteomes" id="UP000485058">
    <property type="component" value="Unassembled WGS sequence"/>
</dbReference>